<evidence type="ECO:0000313" key="2">
    <source>
        <dbReference type="EMBL" id="CAB3261694.1"/>
    </source>
</evidence>
<dbReference type="Proteomes" id="UP000494256">
    <property type="component" value="Unassembled WGS sequence"/>
</dbReference>
<gene>
    <name evidence="2" type="ORF">APLA_LOCUS17393</name>
</gene>
<comment type="caution">
    <text evidence="2">The sequence shown here is derived from an EMBL/GenBank/DDBJ whole genome shotgun (WGS) entry which is preliminary data.</text>
</comment>
<feature type="non-terminal residue" evidence="2">
    <location>
        <position position="47"/>
    </location>
</feature>
<feature type="region of interest" description="Disordered" evidence="1">
    <location>
        <begin position="1"/>
        <end position="47"/>
    </location>
</feature>
<dbReference type="EMBL" id="CADEBD010000996">
    <property type="protein sequence ID" value="CAB3261694.1"/>
    <property type="molecule type" value="Genomic_DNA"/>
</dbReference>
<feature type="compositionally biased region" description="Low complexity" evidence="1">
    <location>
        <begin position="19"/>
        <end position="30"/>
    </location>
</feature>
<proteinExistence type="predicted"/>
<sequence>MECEEAQVVAPEGERNATSSSSDNKSSPSSSEDEEGFASPRPNKRPK</sequence>
<organism evidence="2 3">
    <name type="scientific">Arctia plantaginis</name>
    <name type="common">Wood tiger moth</name>
    <name type="synonym">Phalaena plantaginis</name>
    <dbReference type="NCBI Taxonomy" id="874455"/>
    <lineage>
        <taxon>Eukaryota</taxon>
        <taxon>Metazoa</taxon>
        <taxon>Ecdysozoa</taxon>
        <taxon>Arthropoda</taxon>
        <taxon>Hexapoda</taxon>
        <taxon>Insecta</taxon>
        <taxon>Pterygota</taxon>
        <taxon>Neoptera</taxon>
        <taxon>Endopterygota</taxon>
        <taxon>Lepidoptera</taxon>
        <taxon>Glossata</taxon>
        <taxon>Ditrysia</taxon>
        <taxon>Noctuoidea</taxon>
        <taxon>Erebidae</taxon>
        <taxon>Arctiinae</taxon>
        <taxon>Arctia</taxon>
    </lineage>
</organism>
<reference evidence="2 3" key="1">
    <citation type="submission" date="2020-04" db="EMBL/GenBank/DDBJ databases">
        <authorList>
            <person name="Wallbank WR R."/>
            <person name="Pardo Diaz C."/>
            <person name="Kozak K."/>
            <person name="Martin S."/>
            <person name="Jiggins C."/>
            <person name="Moest M."/>
            <person name="Warren A I."/>
            <person name="Byers J.R.P. K."/>
            <person name="Montejo-Kovacevich G."/>
            <person name="Yen C E."/>
        </authorList>
    </citation>
    <scope>NUCLEOTIDE SEQUENCE [LARGE SCALE GENOMIC DNA]</scope>
</reference>
<accession>A0A8S1BN28</accession>
<name>A0A8S1BN28_ARCPL</name>
<dbReference type="OrthoDB" id="28112at2759"/>
<protein>
    <submittedName>
        <fullName evidence="2">Uncharacterized protein</fullName>
    </submittedName>
</protein>
<evidence type="ECO:0000313" key="3">
    <source>
        <dbReference type="Proteomes" id="UP000494256"/>
    </source>
</evidence>
<evidence type="ECO:0000256" key="1">
    <source>
        <dbReference type="SAM" id="MobiDB-lite"/>
    </source>
</evidence>
<dbReference type="AlphaFoldDB" id="A0A8S1BN28"/>